<dbReference type="OMA" id="SEIGCKC"/>
<organism evidence="2 3">
    <name type="scientific">Rhizopus microsporus</name>
    <dbReference type="NCBI Taxonomy" id="58291"/>
    <lineage>
        <taxon>Eukaryota</taxon>
        <taxon>Fungi</taxon>
        <taxon>Fungi incertae sedis</taxon>
        <taxon>Mucoromycota</taxon>
        <taxon>Mucoromycotina</taxon>
        <taxon>Mucoromycetes</taxon>
        <taxon>Mucorales</taxon>
        <taxon>Mucorineae</taxon>
        <taxon>Rhizopodaceae</taxon>
        <taxon>Rhizopus</taxon>
    </lineage>
</organism>
<feature type="signal peptide" evidence="1">
    <location>
        <begin position="1"/>
        <end position="17"/>
    </location>
</feature>
<gene>
    <name evidence="2" type="ORF">BCV71DRAFT_170104</name>
</gene>
<reference evidence="2 3" key="1">
    <citation type="journal article" date="2016" name="Proc. Natl. Acad. Sci. U.S.A.">
        <title>Lipid metabolic changes in an early divergent fungus govern the establishment of a mutualistic symbiosis with endobacteria.</title>
        <authorList>
            <person name="Lastovetsky O.A."/>
            <person name="Gaspar M.L."/>
            <person name="Mondo S.J."/>
            <person name="LaButti K.M."/>
            <person name="Sandor L."/>
            <person name="Grigoriev I.V."/>
            <person name="Henry S.A."/>
            <person name="Pawlowska T.E."/>
        </authorList>
    </citation>
    <scope>NUCLEOTIDE SEQUENCE [LARGE SCALE GENOMIC DNA]</scope>
    <source>
        <strain evidence="2 3">ATCC 11559</strain>
    </source>
</reference>
<accession>A0A0A1NXT8</accession>
<dbReference type="VEuPathDB" id="FungiDB:BCV72DRAFT_206837"/>
<evidence type="ECO:0000256" key="1">
    <source>
        <dbReference type="SAM" id="SignalP"/>
    </source>
</evidence>
<feature type="chain" id="PRO_5015032524" evidence="1">
    <location>
        <begin position="18"/>
        <end position="105"/>
    </location>
</feature>
<dbReference type="EMBL" id="KV921259">
    <property type="protein sequence ID" value="ORE23326.1"/>
    <property type="molecule type" value="Genomic_DNA"/>
</dbReference>
<dbReference type="Proteomes" id="UP000242381">
    <property type="component" value="Unassembled WGS sequence"/>
</dbReference>
<sequence length="105" mass="11905">MKYIILFFFFCILSVMARPSKPQLQTRLSKVGVNFSEIGCKCIMTDSTQDDRDTTLCLCFNRSNGTLNDSKSCSTLQDGVFQYCNDVTQDTPAWQLCVKQFCPCT</sequence>
<proteinExistence type="predicted"/>
<protein>
    <submittedName>
        <fullName evidence="2">Uncharacterized protein</fullName>
    </submittedName>
</protein>
<evidence type="ECO:0000313" key="2">
    <source>
        <dbReference type="EMBL" id="ORE23326.1"/>
    </source>
</evidence>
<evidence type="ECO:0000313" key="3">
    <source>
        <dbReference type="Proteomes" id="UP000242381"/>
    </source>
</evidence>
<keyword evidence="1" id="KW-0732">Signal</keyword>
<dbReference type="AlphaFoldDB" id="A0A0A1NXT8"/>
<name>A0A0A1NXT8_RHIZD</name>